<accession>A0A290ZEU2</accession>
<dbReference type="KEGG" id="apre:CNX65_32735"/>
<dbReference type="RefSeq" id="WP_096492565.1">
    <property type="nucleotide sequence ID" value="NZ_CP023445.1"/>
</dbReference>
<organism evidence="2 3">
    <name type="scientific">Actinosynnema pretiosum</name>
    <dbReference type="NCBI Taxonomy" id="42197"/>
    <lineage>
        <taxon>Bacteria</taxon>
        <taxon>Bacillati</taxon>
        <taxon>Actinomycetota</taxon>
        <taxon>Actinomycetes</taxon>
        <taxon>Pseudonocardiales</taxon>
        <taxon>Pseudonocardiaceae</taxon>
        <taxon>Actinosynnema</taxon>
    </lineage>
</organism>
<dbReference type="AlphaFoldDB" id="A0A290ZEU2"/>
<sequence length="232" mass="25122">MKDLDVLNCLRGVFDALDAANAGRRELGHTTRDRLVTALEHLATVMRGTRTALRRCGEGARQLAETTEHPDLAELAHEFETATTPLVERAATALRAFETARDRAQAALRTRAPGPGKYGPTAGEQSLAMLADAADLMDRGFRPVLTPAGLEQATDELERIASLTAELAHALADAAHRLAQVCTTKSAAEAQHRNCERVHVARMRTSELDRALVPLGVLAGRLHELDARDRDA</sequence>
<evidence type="ECO:0000313" key="2">
    <source>
        <dbReference type="EMBL" id="ATE57489.1"/>
    </source>
</evidence>
<dbReference type="Proteomes" id="UP000218505">
    <property type="component" value="Chromosome"/>
</dbReference>
<gene>
    <name evidence="1" type="ORF">CNX65_10260</name>
    <name evidence="2" type="ORF">CNX65_32735</name>
</gene>
<reference evidence="2" key="1">
    <citation type="submission" date="2017-09" db="EMBL/GenBank/DDBJ databases">
        <title>Complete Genome Sequence of ansamitocin-producing Bacterium Actinosynnema pretiosum X47.</title>
        <authorList>
            <person name="Cao G."/>
            <person name="Zong G."/>
            <person name="Zhong C."/>
            <person name="Fu J."/>
        </authorList>
    </citation>
    <scope>NUCLEOTIDE SEQUENCE [LARGE SCALE GENOMIC DNA]</scope>
    <source>
        <strain evidence="2">X47</strain>
    </source>
</reference>
<dbReference type="EMBL" id="CP023445">
    <property type="protein sequence ID" value="ATE53627.1"/>
    <property type="molecule type" value="Genomic_DNA"/>
</dbReference>
<evidence type="ECO:0000313" key="1">
    <source>
        <dbReference type="EMBL" id="ATE53627.1"/>
    </source>
</evidence>
<name>A0A290ZEU2_9PSEU</name>
<dbReference type="EMBL" id="CP023445">
    <property type="protein sequence ID" value="ATE57489.1"/>
    <property type="molecule type" value="Genomic_DNA"/>
</dbReference>
<keyword evidence="3" id="KW-1185">Reference proteome</keyword>
<protein>
    <submittedName>
        <fullName evidence="2">Uncharacterized protein</fullName>
    </submittedName>
</protein>
<proteinExistence type="predicted"/>
<evidence type="ECO:0000313" key="3">
    <source>
        <dbReference type="Proteomes" id="UP000218505"/>
    </source>
</evidence>
<dbReference type="KEGG" id="apre:CNX65_10260"/>